<name>A0A9P5TIS6_GYMJU</name>
<feature type="region of interest" description="Disordered" evidence="1">
    <location>
        <begin position="210"/>
        <end position="272"/>
    </location>
</feature>
<dbReference type="Pfam" id="PF08208">
    <property type="entry name" value="RNA_polI_A34"/>
    <property type="match status" value="1"/>
</dbReference>
<evidence type="ECO:0000313" key="2">
    <source>
        <dbReference type="EMBL" id="KAF8881287.1"/>
    </source>
</evidence>
<dbReference type="GO" id="GO:0006360">
    <property type="term" value="P:transcription by RNA polymerase I"/>
    <property type="evidence" value="ECO:0007669"/>
    <property type="project" value="InterPro"/>
</dbReference>
<dbReference type="OrthoDB" id="76224at2759"/>
<proteinExistence type="predicted"/>
<feature type="compositionally biased region" description="Low complexity" evidence="1">
    <location>
        <begin position="1"/>
        <end position="16"/>
    </location>
</feature>
<dbReference type="EMBL" id="JADNYJ010000133">
    <property type="protein sequence ID" value="KAF8881287.1"/>
    <property type="molecule type" value="Genomic_DNA"/>
</dbReference>
<dbReference type="Proteomes" id="UP000724874">
    <property type="component" value="Unassembled WGS sequence"/>
</dbReference>
<organism evidence="2 3">
    <name type="scientific">Gymnopilus junonius</name>
    <name type="common">Spectacular rustgill mushroom</name>
    <name type="synonym">Gymnopilus spectabilis subsp. junonius</name>
    <dbReference type="NCBI Taxonomy" id="109634"/>
    <lineage>
        <taxon>Eukaryota</taxon>
        <taxon>Fungi</taxon>
        <taxon>Dikarya</taxon>
        <taxon>Basidiomycota</taxon>
        <taxon>Agaricomycotina</taxon>
        <taxon>Agaricomycetes</taxon>
        <taxon>Agaricomycetidae</taxon>
        <taxon>Agaricales</taxon>
        <taxon>Agaricineae</taxon>
        <taxon>Hymenogastraceae</taxon>
        <taxon>Gymnopilus</taxon>
    </lineage>
</organism>
<sequence length="272" mass="29841">MSARSESPGSSSRSSATPPPQLIEKKKKKKSESKDKSKKATAPSGSGKNEGVDPNWDYAPPPGATLIEEDKELDAGDFDWDRINDNEDLELWLIRIPDSVKPKYLDNLNVDILHPLKAAALVNCRANTRRSTFGGEEIKGISCLLPCKSKKGRLYPAPKPIARHIVLSAQEVKPTLDPNADSPTVYKNPPRYSYPKEVLKHKFLPYGARPQTAVIPKKQHSKKVDEDMAGASAGEAKPQVTEKKSKAKKRKGELAETADTPATKKPKKSKAV</sequence>
<feature type="region of interest" description="Disordered" evidence="1">
    <location>
        <begin position="1"/>
        <end position="65"/>
    </location>
</feature>
<protein>
    <submittedName>
        <fullName evidence="2">Uncharacterized protein</fullName>
    </submittedName>
</protein>
<evidence type="ECO:0000313" key="3">
    <source>
        <dbReference type="Proteomes" id="UP000724874"/>
    </source>
</evidence>
<dbReference type="Gene3D" id="6.20.250.70">
    <property type="match status" value="1"/>
</dbReference>
<gene>
    <name evidence="2" type="ORF">CPB84DRAFT_1851624</name>
</gene>
<accession>A0A9P5TIS6</accession>
<evidence type="ECO:0000256" key="1">
    <source>
        <dbReference type="SAM" id="MobiDB-lite"/>
    </source>
</evidence>
<keyword evidence="3" id="KW-1185">Reference proteome</keyword>
<dbReference type="InterPro" id="IPR013240">
    <property type="entry name" value="DNA-dir_RNA_pol1_su_RPA34"/>
</dbReference>
<feature type="compositionally biased region" description="Basic residues" evidence="1">
    <location>
        <begin position="25"/>
        <end position="39"/>
    </location>
</feature>
<dbReference type="AlphaFoldDB" id="A0A9P5TIS6"/>
<reference evidence="2" key="1">
    <citation type="submission" date="2020-11" db="EMBL/GenBank/DDBJ databases">
        <authorList>
            <consortium name="DOE Joint Genome Institute"/>
            <person name="Ahrendt S."/>
            <person name="Riley R."/>
            <person name="Andreopoulos W."/>
            <person name="LaButti K."/>
            <person name="Pangilinan J."/>
            <person name="Ruiz-duenas F.J."/>
            <person name="Barrasa J.M."/>
            <person name="Sanchez-Garcia M."/>
            <person name="Camarero S."/>
            <person name="Miyauchi S."/>
            <person name="Serrano A."/>
            <person name="Linde D."/>
            <person name="Babiker R."/>
            <person name="Drula E."/>
            <person name="Ayuso-Fernandez I."/>
            <person name="Pacheco R."/>
            <person name="Padilla G."/>
            <person name="Ferreira P."/>
            <person name="Barriuso J."/>
            <person name="Kellner H."/>
            <person name="Castanera R."/>
            <person name="Alfaro M."/>
            <person name="Ramirez L."/>
            <person name="Pisabarro A.G."/>
            <person name="Kuo A."/>
            <person name="Tritt A."/>
            <person name="Lipzen A."/>
            <person name="He G."/>
            <person name="Yan M."/>
            <person name="Ng V."/>
            <person name="Cullen D."/>
            <person name="Martin F."/>
            <person name="Rosso M.-N."/>
            <person name="Henrissat B."/>
            <person name="Hibbett D."/>
            <person name="Martinez A.T."/>
            <person name="Grigoriev I.V."/>
        </authorList>
    </citation>
    <scope>NUCLEOTIDE SEQUENCE</scope>
    <source>
        <strain evidence="2">AH 44721</strain>
    </source>
</reference>
<comment type="caution">
    <text evidence="2">The sequence shown here is derived from an EMBL/GenBank/DDBJ whole genome shotgun (WGS) entry which is preliminary data.</text>
</comment>